<name>A0A4Y7RCS7_9FIRM</name>
<reference evidence="1 2" key="1">
    <citation type="journal article" date="2018" name="Environ. Microbiol.">
        <title>Novel energy conservation strategies and behaviour of Pelotomaculum schinkii driving syntrophic propionate catabolism.</title>
        <authorList>
            <person name="Hidalgo-Ahumada C.A.P."/>
            <person name="Nobu M.K."/>
            <person name="Narihiro T."/>
            <person name="Tamaki H."/>
            <person name="Liu W.T."/>
            <person name="Kamagata Y."/>
            <person name="Stams A.J.M."/>
            <person name="Imachi H."/>
            <person name="Sousa D.Z."/>
        </authorList>
    </citation>
    <scope>NUCLEOTIDE SEQUENCE [LARGE SCALE GENOMIC DNA]</scope>
    <source>
        <strain evidence="1 2">HH</strain>
    </source>
</reference>
<sequence>MLKGALVKVEEKILNICSKLFDKLTILKGYLILGKEHKKIDYSLILINEINEIDSLICEIVDTVKNNE</sequence>
<keyword evidence="2" id="KW-1185">Reference proteome</keyword>
<dbReference type="EMBL" id="QFGA01000002">
    <property type="protein sequence ID" value="TEB06127.1"/>
    <property type="molecule type" value="Genomic_DNA"/>
</dbReference>
<dbReference type="AlphaFoldDB" id="A0A4Y7RCS7"/>
<organism evidence="1 2">
    <name type="scientific">Pelotomaculum schinkii</name>
    <dbReference type="NCBI Taxonomy" id="78350"/>
    <lineage>
        <taxon>Bacteria</taxon>
        <taxon>Bacillati</taxon>
        <taxon>Bacillota</taxon>
        <taxon>Clostridia</taxon>
        <taxon>Eubacteriales</taxon>
        <taxon>Desulfotomaculaceae</taxon>
        <taxon>Pelotomaculum</taxon>
    </lineage>
</organism>
<evidence type="ECO:0000313" key="1">
    <source>
        <dbReference type="EMBL" id="TEB06127.1"/>
    </source>
</evidence>
<comment type="caution">
    <text evidence="1">The sequence shown here is derived from an EMBL/GenBank/DDBJ whole genome shotgun (WGS) entry which is preliminary data.</text>
</comment>
<accession>A0A4Y7RCS7</accession>
<dbReference type="Proteomes" id="UP000298324">
    <property type="component" value="Unassembled WGS sequence"/>
</dbReference>
<evidence type="ECO:0000313" key="2">
    <source>
        <dbReference type="Proteomes" id="UP000298324"/>
    </source>
</evidence>
<gene>
    <name evidence="1" type="ORF">Psch_03169</name>
</gene>
<proteinExistence type="predicted"/>
<protein>
    <submittedName>
        <fullName evidence="1">Uncharacterized protein</fullName>
    </submittedName>
</protein>